<name>A0A8J7J8E4_9RHOB</name>
<dbReference type="InterPro" id="IPR014729">
    <property type="entry name" value="Rossmann-like_a/b/a_fold"/>
</dbReference>
<proteinExistence type="predicted"/>
<organism evidence="1 2">
    <name type="scientific">Sedimentitalea arenosa</name>
    <dbReference type="NCBI Taxonomy" id="2798803"/>
    <lineage>
        <taxon>Bacteria</taxon>
        <taxon>Pseudomonadati</taxon>
        <taxon>Pseudomonadota</taxon>
        <taxon>Alphaproteobacteria</taxon>
        <taxon>Rhodobacterales</taxon>
        <taxon>Paracoccaceae</taxon>
        <taxon>Sedimentitalea</taxon>
    </lineage>
</organism>
<dbReference type="AlphaFoldDB" id="A0A8J7J8E4"/>
<gene>
    <name evidence="1" type="ORF">JF290_04510</name>
</gene>
<dbReference type="EMBL" id="JAELVR010000002">
    <property type="protein sequence ID" value="MBJ6370778.1"/>
    <property type="molecule type" value="Genomic_DNA"/>
</dbReference>
<evidence type="ECO:0008006" key="3">
    <source>
        <dbReference type="Google" id="ProtNLM"/>
    </source>
</evidence>
<protein>
    <recommendedName>
        <fullName evidence="3">7-cyano-7-deazaguanine synthase</fullName>
    </recommendedName>
</protein>
<evidence type="ECO:0000313" key="2">
    <source>
        <dbReference type="Proteomes" id="UP000619079"/>
    </source>
</evidence>
<dbReference type="Proteomes" id="UP000619079">
    <property type="component" value="Unassembled WGS sequence"/>
</dbReference>
<evidence type="ECO:0000313" key="1">
    <source>
        <dbReference type="EMBL" id="MBJ6370778.1"/>
    </source>
</evidence>
<reference evidence="1" key="1">
    <citation type="submission" date="2020-12" db="EMBL/GenBank/DDBJ databases">
        <title>Sedimentitalea sp. nov., isolated from sand in Incheon.</title>
        <authorList>
            <person name="Kim W."/>
        </authorList>
    </citation>
    <scope>NUCLEOTIDE SEQUENCE</scope>
    <source>
        <strain evidence="1">CAU 1593</strain>
    </source>
</reference>
<dbReference type="RefSeq" id="WP_199023566.1">
    <property type="nucleotide sequence ID" value="NZ_JAELVR010000002.1"/>
</dbReference>
<comment type="caution">
    <text evidence="1">The sequence shown here is derived from an EMBL/GenBank/DDBJ whole genome shotgun (WGS) entry which is preliminary data.</text>
</comment>
<dbReference type="SUPFAM" id="SSF52402">
    <property type="entry name" value="Adenine nucleotide alpha hydrolases-like"/>
    <property type="match status" value="1"/>
</dbReference>
<accession>A0A8J7J8E4</accession>
<sequence>MPDVTVHVEGWKTPLQVRVNGDDPNFTLRSDAIEHAVMRATDPLLLDLLEIAAAVFAADGSVRRGGETRQDMGDKWRRRFRLEIPVRVPAFWSQREVALALRNLVEFLTEDSFRFEFRQSGEPKALEEYLALYADKPPFDAQEVILFSGGLDSFAGALEVLATTKTNVVLVSHRSAQKVIPRQVELGDFLAQRYPGRVAHLNILARRKGQEARDTNQRSRSFLFAALGFVVAQAFGAQRISFFENGIVSHNLPLSPQIVGTMATRTTHPLSLTRMNELLKHLDGSAPEIVNRYQWLTKTEVVQRISQHGASPQIARAVSCTSVRDQDTLRTHCGACSQCLDRRFAILSAGLGQYDPEEIYHTDVLLGDRAQHQSQTIAVEWTRAMMRFEDLDIQTLMNEMGLEVTRILDGHPGARKQTTLENTLEMHHRQAGVVRGVLETAIRNNARKLANGELPAKSLVRLHIGHGSEHQLPVDPRTNMDAKFADVASDPKDIVISPDDPLHVAFWMEDALPIVAVRGLTRVTGTSAKVAHGLKEQFDTDKQMALGPEDYVYVLPARIPGLDGASKDNIRKAVSRCRKALAAAYEELHGRRPSNPLLVQSRQASGYRLDPLIKVILPEDLS</sequence>
<dbReference type="Gene3D" id="3.40.50.620">
    <property type="entry name" value="HUPs"/>
    <property type="match status" value="1"/>
</dbReference>
<keyword evidence="2" id="KW-1185">Reference proteome</keyword>